<dbReference type="InterPro" id="IPR015421">
    <property type="entry name" value="PyrdxlP-dep_Trfase_major"/>
</dbReference>
<evidence type="ECO:0000313" key="10">
    <source>
        <dbReference type="EMBL" id="MBM6774152.1"/>
    </source>
</evidence>
<organism evidence="10 11">
    <name type="scientific">Olsenella profusa</name>
    <dbReference type="NCBI Taxonomy" id="138595"/>
    <lineage>
        <taxon>Bacteria</taxon>
        <taxon>Bacillati</taxon>
        <taxon>Actinomycetota</taxon>
        <taxon>Coriobacteriia</taxon>
        <taxon>Coriobacteriales</taxon>
        <taxon>Atopobiaceae</taxon>
        <taxon>Olsenella</taxon>
    </lineage>
</organism>
<dbReference type="InterPro" id="IPR015424">
    <property type="entry name" value="PyrdxlP-dep_Trfase"/>
</dbReference>
<feature type="domain" description="Aminotransferase class V" evidence="9">
    <location>
        <begin position="7"/>
        <end position="376"/>
    </location>
</feature>
<evidence type="ECO:0000256" key="7">
    <source>
        <dbReference type="ARBA" id="ARBA00023014"/>
    </source>
</evidence>
<dbReference type="InterPro" id="IPR000192">
    <property type="entry name" value="Aminotrans_V_dom"/>
</dbReference>
<proteinExistence type="inferred from homology"/>
<evidence type="ECO:0000256" key="6">
    <source>
        <dbReference type="ARBA" id="ARBA00023004"/>
    </source>
</evidence>
<dbReference type="InterPro" id="IPR016454">
    <property type="entry name" value="Cysteine_dSase"/>
</dbReference>
<evidence type="ECO:0000256" key="8">
    <source>
        <dbReference type="ARBA" id="ARBA00050776"/>
    </source>
</evidence>
<evidence type="ECO:0000256" key="5">
    <source>
        <dbReference type="ARBA" id="ARBA00022898"/>
    </source>
</evidence>
<comment type="catalytic activity">
    <reaction evidence="8">
        <text>(sulfur carrier)-H + L-cysteine = (sulfur carrier)-SH + L-alanine</text>
        <dbReference type="Rhea" id="RHEA:43892"/>
        <dbReference type="Rhea" id="RHEA-COMP:14737"/>
        <dbReference type="Rhea" id="RHEA-COMP:14739"/>
        <dbReference type="ChEBI" id="CHEBI:29917"/>
        <dbReference type="ChEBI" id="CHEBI:35235"/>
        <dbReference type="ChEBI" id="CHEBI:57972"/>
        <dbReference type="ChEBI" id="CHEBI:64428"/>
        <dbReference type="EC" id="2.8.1.7"/>
    </reaction>
</comment>
<keyword evidence="4" id="KW-0479">Metal-binding</keyword>
<dbReference type="Pfam" id="PF00266">
    <property type="entry name" value="Aminotran_5"/>
    <property type="match status" value="1"/>
</dbReference>
<evidence type="ECO:0000313" key="11">
    <source>
        <dbReference type="Proteomes" id="UP000712527"/>
    </source>
</evidence>
<keyword evidence="6" id="KW-0408">Iron</keyword>
<dbReference type="Gene3D" id="3.40.640.10">
    <property type="entry name" value="Type I PLP-dependent aspartate aminotransferase-like (Major domain)"/>
    <property type="match status" value="1"/>
</dbReference>
<protein>
    <submittedName>
        <fullName evidence="10">Cysteine desulfurase</fullName>
    </submittedName>
</protein>
<keyword evidence="3" id="KW-0808">Transferase</keyword>
<reference evidence="10 11" key="1">
    <citation type="journal article" date="2021" name="Sci. Rep.">
        <title>The distribution of antibiotic resistance genes in chicken gut microbiota commensals.</title>
        <authorList>
            <person name="Juricova H."/>
            <person name="Matiasovicova J."/>
            <person name="Kubasova T."/>
            <person name="Cejkova D."/>
            <person name="Rychlik I."/>
        </authorList>
    </citation>
    <scope>NUCLEOTIDE SEQUENCE [LARGE SCALE GENOMIC DNA]</scope>
    <source>
        <strain evidence="10 11">An794</strain>
    </source>
</reference>
<dbReference type="Proteomes" id="UP000712527">
    <property type="component" value="Unassembled WGS sequence"/>
</dbReference>
<comment type="caution">
    <text evidence="10">The sequence shown here is derived from an EMBL/GenBank/DDBJ whole genome shotgun (WGS) entry which is preliminary data.</text>
</comment>
<dbReference type="SUPFAM" id="SSF53383">
    <property type="entry name" value="PLP-dependent transferases"/>
    <property type="match status" value="1"/>
</dbReference>
<keyword evidence="11" id="KW-1185">Reference proteome</keyword>
<evidence type="ECO:0000259" key="9">
    <source>
        <dbReference type="Pfam" id="PF00266"/>
    </source>
</evidence>
<keyword evidence="5" id="KW-0663">Pyridoxal phosphate</keyword>
<dbReference type="PIRSF" id="PIRSF005572">
    <property type="entry name" value="NifS"/>
    <property type="match status" value="1"/>
</dbReference>
<dbReference type="Gene3D" id="1.10.260.50">
    <property type="match status" value="1"/>
</dbReference>
<gene>
    <name evidence="10" type="ORF">H9X80_01090</name>
</gene>
<dbReference type="EMBL" id="JACSNQ010000001">
    <property type="protein sequence ID" value="MBM6774152.1"/>
    <property type="molecule type" value="Genomic_DNA"/>
</dbReference>
<evidence type="ECO:0000256" key="2">
    <source>
        <dbReference type="ARBA" id="ARBA00006490"/>
    </source>
</evidence>
<evidence type="ECO:0000256" key="1">
    <source>
        <dbReference type="ARBA" id="ARBA00001933"/>
    </source>
</evidence>
<dbReference type="PANTHER" id="PTHR11601:SF34">
    <property type="entry name" value="CYSTEINE DESULFURASE"/>
    <property type="match status" value="1"/>
</dbReference>
<name>A0ABS2F003_9ACTN</name>
<keyword evidence="7" id="KW-0411">Iron-sulfur</keyword>
<evidence type="ECO:0000256" key="4">
    <source>
        <dbReference type="ARBA" id="ARBA00022723"/>
    </source>
</evidence>
<sequence>MGTEKRIYLDYAASAPRRPEALEAERAYEASDYAGANPNSLHSRGRAAARALDGARATLARCLGGTWRPSDVTFTSGGTESNNLAVIGLAEGARGRSSRRRRVVLSAIEHDSVLDLVGPLRERGFEVELARPGRDGVVRPETLEGLLDERCALVSVMAANNETGVLQPTGALARAAHACGALFHTDAVQAFGHVPLDVADADAVSVAAHKLGGPVGVGALFVRGRAPLRPLSFGGGQELGRRAGTQDVRGALAFAAVAKACCGELAPTRALVVGRARGLVGRLCAPGTGIEESVPADADVDRLPGIVSLLVPALDSETLVLALDQAGFEVSAASACSSGSLDASHVLLAMGIGRDEALGSLRVSFDERVAEDDLSAFADALITIVAERAPRGRARR</sequence>
<dbReference type="RefSeq" id="WP_204792497.1">
    <property type="nucleotide sequence ID" value="NZ_JACSNQ010000001.1"/>
</dbReference>
<comment type="similarity">
    <text evidence="2">Belongs to the class-V pyridoxal-phosphate-dependent aminotransferase family. NifS/IscS subfamily.</text>
</comment>
<dbReference type="InterPro" id="IPR015422">
    <property type="entry name" value="PyrdxlP-dep_Trfase_small"/>
</dbReference>
<dbReference type="Gene3D" id="3.90.1150.10">
    <property type="entry name" value="Aspartate Aminotransferase, domain 1"/>
    <property type="match status" value="1"/>
</dbReference>
<accession>A0ABS2F003</accession>
<evidence type="ECO:0000256" key="3">
    <source>
        <dbReference type="ARBA" id="ARBA00022679"/>
    </source>
</evidence>
<dbReference type="PANTHER" id="PTHR11601">
    <property type="entry name" value="CYSTEINE DESULFURYLASE FAMILY MEMBER"/>
    <property type="match status" value="1"/>
</dbReference>
<comment type="cofactor">
    <cofactor evidence="1">
        <name>pyridoxal 5'-phosphate</name>
        <dbReference type="ChEBI" id="CHEBI:597326"/>
    </cofactor>
</comment>